<reference evidence="3 4" key="2">
    <citation type="submission" date="2020-04" db="EMBL/GenBank/DDBJ databases">
        <title>Genome sequencing and assembly of multiple isolates from the Colletotrichum gloeosporioides species complex.</title>
        <authorList>
            <person name="Gan P."/>
            <person name="Shirasu K."/>
        </authorList>
    </citation>
    <scope>NUCLEOTIDE SEQUENCE [LARGE SCALE GENOMIC DNA]</scope>
    <source>
        <strain evidence="3 4">Nara gc5</strain>
    </source>
</reference>
<gene>
    <name evidence="3" type="ORF">CGGC5_v017031</name>
    <name evidence="2" type="ORF">CGGC5_v017210</name>
</gene>
<name>A0A7J6IEJ1_COLFN</name>
<protein>
    <submittedName>
        <fullName evidence="3">Uncharacterized protein</fullName>
    </submittedName>
</protein>
<dbReference type="AlphaFoldDB" id="A0A7J6IEJ1"/>
<proteinExistence type="predicted"/>
<feature type="compositionally biased region" description="Basic and acidic residues" evidence="1">
    <location>
        <begin position="95"/>
        <end position="105"/>
    </location>
</feature>
<dbReference type="GeneID" id="90980649"/>
<evidence type="ECO:0000313" key="4">
    <source>
        <dbReference type="Proteomes" id="UP000011096"/>
    </source>
</evidence>
<comment type="caution">
    <text evidence="3">The sequence shown here is derived from an EMBL/GenBank/DDBJ whole genome shotgun (WGS) entry which is preliminary data.</text>
</comment>
<dbReference type="InParanoid" id="A0A7J6IEJ1"/>
<dbReference type="EMBL" id="ANPB02000011">
    <property type="protein sequence ID" value="KAF4474254.1"/>
    <property type="molecule type" value="Genomic_DNA"/>
</dbReference>
<dbReference type="RefSeq" id="XP_066006925.1">
    <property type="nucleotide sequence ID" value="XM_066153705.1"/>
</dbReference>
<sequence>MLRLELTASIGPIPINFTAEDTVIRNLGERCQRRRDSKVLKTCPLKGKSGLFPASSAYYHGADTGHREALNLGENFPQSFRHERDFLCSRNPPLPRDDIPKRELTKPWTSESRTTRGPPASVGKHALKPIASVSSDGRP</sequence>
<reference evidence="3 4" key="1">
    <citation type="submission" date="2012-08" db="EMBL/GenBank/DDBJ databases">
        <authorList>
            <person name="Gan P.H.P."/>
            <person name="Ikeda K."/>
            <person name="Irieda H."/>
            <person name="Narusaka M."/>
            <person name="O'Connell R.J."/>
            <person name="Narusaka Y."/>
            <person name="Takano Y."/>
            <person name="Kubo Y."/>
            <person name="Shirasu K."/>
        </authorList>
    </citation>
    <scope>NUCLEOTIDE SEQUENCE [LARGE SCALE GENOMIC DNA]</scope>
    <source>
        <strain evidence="3 4">Nara gc5</strain>
    </source>
</reference>
<accession>A0A7J6IEJ1</accession>
<feature type="region of interest" description="Disordered" evidence="1">
    <location>
        <begin position="87"/>
        <end position="139"/>
    </location>
</feature>
<evidence type="ECO:0000256" key="1">
    <source>
        <dbReference type="SAM" id="MobiDB-lite"/>
    </source>
</evidence>
<dbReference type="Proteomes" id="UP000011096">
    <property type="component" value="Unassembled WGS sequence"/>
</dbReference>
<organism evidence="3 4">
    <name type="scientific">Colletotrichum fructicola (strain Nara gc5)</name>
    <name type="common">Anthracnose fungus</name>
    <name type="synonym">Colletotrichum gloeosporioides (strain Nara gc5)</name>
    <dbReference type="NCBI Taxonomy" id="1213859"/>
    <lineage>
        <taxon>Eukaryota</taxon>
        <taxon>Fungi</taxon>
        <taxon>Dikarya</taxon>
        <taxon>Ascomycota</taxon>
        <taxon>Pezizomycotina</taxon>
        <taxon>Sordariomycetes</taxon>
        <taxon>Hypocreomycetidae</taxon>
        <taxon>Glomerellales</taxon>
        <taxon>Glomerellaceae</taxon>
        <taxon>Colletotrichum</taxon>
        <taxon>Colletotrichum gloeosporioides species complex</taxon>
    </lineage>
</organism>
<keyword evidence="4" id="KW-1185">Reference proteome</keyword>
<dbReference type="EMBL" id="ANPB02000011">
    <property type="protein sequence ID" value="KAF4474104.1"/>
    <property type="molecule type" value="Genomic_DNA"/>
</dbReference>
<evidence type="ECO:0000313" key="2">
    <source>
        <dbReference type="EMBL" id="KAF4474104.1"/>
    </source>
</evidence>
<evidence type="ECO:0000313" key="3">
    <source>
        <dbReference type="EMBL" id="KAF4474254.1"/>
    </source>
</evidence>